<evidence type="ECO:0000313" key="1">
    <source>
        <dbReference type="EMBL" id="ROG89181.1"/>
    </source>
</evidence>
<gene>
    <name evidence="1" type="ORF">BL124_00025560</name>
</gene>
<accession>A0A422ZHS4</accession>
<sequence>MRLCARGSVKAVPLVSRSGVERKLPIPVVNWLVSPGGTRHCIARSVGTQIHMTVRVANDPRT</sequence>
<dbReference type="Proteomes" id="UP000283322">
    <property type="component" value="Unassembled WGS sequence"/>
</dbReference>
<protein>
    <submittedName>
        <fullName evidence="1">Uncharacterized protein</fullName>
    </submittedName>
</protein>
<proteinExistence type="predicted"/>
<dbReference type="EMBL" id="MPYG04000197">
    <property type="protein sequence ID" value="ROG89181.1"/>
    <property type="molecule type" value="Genomic_DNA"/>
</dbReference>
<dbReference type="AlphaFoldDB" id="A0A422ZHS4"/>
<organism evidence="1 2">
    <name type="scientific">Klebsiella pneumoniae</name>
    <dbReference type="NCBI Taxonomy" id="573"/>
    <lineage>
        <taxon>Bacteria</taxon>
        <taxon>Pseudomonadati</taxon>
        <taxon>Pseudomonadota</taxon>
        <taxon>Gammaproteobacteria</taxon>
        <taxon>Enterobacterales</taxon>
        <taxon>Enterobacteriaceae</taxon>
        <taxon>Klebsiella/Raoultella group</taxon>
        <taxon>Klebsiella</taxon>
        <taxon>Klebsiella pneumoniae complex</taxon>
    </lineage>
</organism>
<evidence type="ECO:0000313" key="2">
    <source>
        <dbReference type="Proteomes" id="UP000283322"/>
    </source>
</evidence>
<name>A0A422ZHS4_KLEPN</name>
<reference evidence="1 2" key="1">
    <citation type="submission" date="2018-10" db="EMBL/GenBank/DDBJ databases">
        <authorList>
            <person name="Vanduin D."/>
            <person name="Fouts D."/>
            <person name="Wright M."/>
            <person name="Sutton G."/>
            <person name="Nguyen K."/>
            <person name="Kreiswirth B."/>
            <person name="Chen L."/>
            <person name="Rojas L."/>
            <person name="Hujer A."/>
            <person name="Hujer K."/>
            <person name="Bonomo R."/>
            <person name="Adams M."/>
        </authorList>
    </citation>
    <scope>NUCLEOTIDE SEQUENCE [LARGE SCALE GENOMIC DNA]</scope>
    <source>
        <strain evidence="1 2">CRK0165</strain>
    </source>
</reference>
<comment type="caution">
    <text evidence="1">The sequence shown here is derived from an EMBL/GenBank/DDBJ whole genome shotgun (WGS) entry which is preliminary data.</text>
</comment>